<proteinExistence type="predicted"/>
<organism evidence="2 3">
    <name type="scientific">Aspergillus candidus</name>
    <dbReference type="NCBI Taxonomy" id="41067"/>
    <lineage>
        <taxon>Eukaryota</taxon>
        <taxon>Fungi</taxon>
        <taxon>Dikarya</taxon>
        <taxon>Ascomycota</taxon>
        <taxon>Pezizomycotina</taxon>
        <taxon>Eurotiomycetes</taxon>
        <taxon>Eurotiomycetidae</taxon>
        <taxon>Eurotiales</taxon>
        <taxon>Aspergillaceae</taxon>
        <taxon>Aspergillus</taxon>
        <taxon>Aspergillus subgen. Circumdati</taxon>
    </lineage>
</organism>
<dbReference type="EMBL" id="KZ559127">
    <property type="protein sequence ID" value="PLB39816.1"/>
    <property type="molecule type" value="Genomic_DNA"/>
</dbReference>
<name>A0A2I2FGQ6_ASPCN</name>
<dbReference type="Proteomes" id="UP000234585">
    <property type="component" value="Unassembled WGS sequence"/>
</dbReference>
<keyword evidence="1" id="KW-0732">Signal</keyword>
<feature type="chain" id="PRO_5014181138" evidence="1">
    <location>
        <begin position="18"/>
        <end position="107"/>
    </location>
</feature>
<accession>A0A2I2FGQ6</accession>
<feature type="signal peptide" evidence="1">
    <location>
        <begin position="1"/>
        <end position="17"/>
    </location>
</feature>
<reference evidence="2 3" key="1">
    <citation type="submission" date="2017-12" db="EMBL/GenBank/DDBJ databases">
        <authorList>
            <consortium name="DOE Joint Genome Institute"/>
            <person name="Haridas S."/>
            <person name="Kjaerbolling I."/>
            <person name="Vesth T.C."/>
            <person name="Frisvad J.C."/>
            <person name="Nybo J.L."/>
            <person name="Theobald S."/>
            <person name="Kuo A."/>
            <person name="Bowyer P."/>
            <person name="Matsuda Y."/>
            <person name="Mondo S."/>
            <person name="Lyhne E.K."/>
            <person name="Kogle M.E."/>
            <person name="Clum A."/>
            <person name="Lipzen A."/>
            <person name="Salamov A."/>
            <person name="Ngan C.Y."/>
            <person name="Daum C."/>
            <person name="Chiniquy J."/>
            <person name="Barry K."/>
            <person name="LaButti K."/>
            <person name="Simmons B.A."/>
            <person name="Magnuson J.K."/>
            <person name="Mortensen U.H."/>
            <person name="Larsen T.O."/>
            <person name="Grigoriev I.V."/>
            <person name="Baker S.E."/>
            <person name="Andersen M.R."/>
            <person name="Nordberg H.P."/>
            <person name="Cantor M.N."/>
            <person name="Hua S.X."/>
        </authorList>
    </citation>
    <scope>NUCLEOTIDE SEQUENCE [LARGE SCALE GENOMIC DNA]</scope>
    <source>
        <strain evidence="2 3">CBS 102.13</strain>
    </source>
</reference>
<dbReference type="GeneID" id="36523357"/>
<dbReference type="OrthoDB" id="4327167at2759"/>
<gene>
    <name evidence="2" type="ORF">BDW47DRAFT_124144</name>
</gene>
<keyword evidence="3" id="KW-1185">Reference proteome</keyword>
<evidence type="ECO:0000313" key="3">
    <source>
        <dbReference type="Proteomes" id="UP000234585"/>
    </source>
</evidence>
<evidence type="ECO:0000313" key="2">
    <source>
        <dbReference type="EMBL" id="PLB39816.1"/>
    </source>
</evidence>
<protein>
    <submittedName>
        <fullName evidence="2">Uncharacterized protein</fullName>
    </submittedName>
</protein>
<dbReference type="RefSeq" id="XP_024673828.1">
    <property type="nucleotide sequence ID" value="XM_024816197.1"/>
</dbReference>
<evidence type="ECO:0000256" key="1">
    <source>
        <dbReference type="SAM" id="SignalP"/>
    </source>
</evidence>
<dbReference type="AlphaFoldDB" id="A0A2I2FGQ6"/>
<sequence length="107" mass="11015">MHFKSLALALLATAATAKHVCNSECYPGTTSDCRAAINKMTNTGKLSGNENGAWSSGNCEIEWIPNGVEANAATAHGVAEDLINTCCAGDKCGGTSVAEKIESGFFS</sequence>